<dbReference type="PANTHER" id="PTHR43084">
    <property type="entry name" value="PERSULFIDE DIOXYGENASE ETHE1"/>
    <property type="match status" value="1"/>
</dbReference>
<feature type="domain" description="Metallo-beta-lactamase" evidence="3">
    <location>
        <begin position="34"/>
        <end position="223"/>
    </location>
</feature>
<feature type="region of interest" description="Disordered" evidence="2">
    <location>
        <begin position="1"/>
        <end position="24"/>
    </location>
</feature>
<sequence>MATDYTQGDRIVRHSPAGGSNSPDVWGLYEPESGSVQYICADPSTRKAALIDVVWDFDPQSARTAQDSIDHVLRVVDSEGLEPAWILDTHPHADHFMASARLKERTGAPTAIGEKTREIAELWRGYYHMPEAFDPSRDFDRLLADGDTIKLGDLQIRVMLSPGHTLGSVSYICGDAAFVHDTLMHADTGTARADFPGGSAEKLWQSIQEILSLPDNTRLFIGHDYGTDERDTPAWEATVAEHLARNPHVKAGTRKEDWIKQRTERDETLSLPDRMLAALQVNLRGGRLGAAESDGNHYLKIPVNKF</sequence>
<dbReference type="Gene3D" id="3.60.15.10">
    <property type="entry name" value="Ribonuclease Z/Hydroxyacylglutathione hydrolase-like"/>
    <property type="match status" value="1"/>
</dbReference>
<dbReference type="InterPro" id="IPR036866">
    <property type="entry name" value="RibonucZ/Hydroxyglut_hydro"/>
</dbReference>
<dbReference type="InterPro" id="IPR044528">
    <property type="entry name" value="POD-like_MBL-fold"/>
</dbReference>
<name>A0A9Q9HI80_LEICA</name>
<dbReference type="RefSeq" id="WP_259972251.1">
    <property type="nucleotide sequence ID" value="NZ_CP081070.1"/>
</dbReference>
<evidence type="ECO:0000313" key="5">
    <source>
        <dbReference type="Proteomes" id="UP001058713"/>
    </source>
</evidence>
<dbReference type="GO" id="GO:0006749">
    <property type="term" value="P:glutathione metabolic process"/>
    <property type="evidence" value="ECO:0007669"/>
    <property type="project" value="InterPro"/>
</dbReference>
<accession>A0A9Q9HI80</accession>
<dbReference type="GO" id="GO:0070813">
    <property type="term" value="P:hydrogen sulfide metabolic process"/>
    <property type="evidence" value="ECO:0007669"/>
    <property type="project" value="TreeGrafter"/>
</dbReference>
<dbReference type="CDD" id="cd07724">
    <property type="entry name" value="POD-like_MBL-fold"/>
    <property type="match status" value="1"/>
</dbReference>
<gene>
    <name evidence="4" type="ORF">K3721_06530</name>
</gene>
<evidence type="ECO:0000256" key="2">
    <source>
        <dbReference type="SAM" id="MobiDB-lite"/>
    </source>
</evidence>
<dbReference type="InterPro" id="IPR051682">
    <property type="entry name" value="Mito_Persulfide_Diox"/>
</dbReference>
<evidence type="ECO:0000259" key="3">
    <source>
        <dbReference type="SMART" id="SM00849"/>
    </source>
</evidence>
<organism evidence="4 5">
    <name type="scientific">Leisingera caerulea</name>
    <name type="common">Phaeobacter caeruleus</name>
    <dbReference type="NCBI Taxonomy" id="506591"/>
    <lineage>
        <taxon>Bacteria</taxon>
        <taxon>Pseudomonadati</taxon>
        <taxon>Pseudomonadota</taxon>
        <taxon>Alphaproteobacteria</taxon>
        <taxon>Rhodobacterales</taxon>
        <taxon>Roseobacteraceae</taxon>
        <taxon>Leisingera</taxon>
    </lineage>
</organism>
<dbReference type="SMART" id="SM00849">
    <property type="entry name" value="Lactamase_B"/>
    <property type="match status" value="1"/>
</dbReference>
<dbReference type="KEGG" id="lcae:K3721_06530"/>
<dbReference type="GO" id="GO:0046872">
    <property type="term" value="F:metal ion binding"/>
    <property type="evidence" value="ECO:0007669"/>
    <property type="project" value="UniProtKB-KW"/>
</dbReference>
<dbReference type="Pfam" id="PF00753">
    <property type="entry name" value="Lactamase_B"/>
    <property type="match status" value="1"/>
</dbReference>
<dbReference type="PANTHER" id="PTHR43084:SF1">
    <property type="entry name" value="PERSULFIDE DIOXYGENASE ETHE1, MITOCHONDRIAL"/>
    <property type="match status" value="1"/>
</dbReference>
<evidence type="ECO:0000313" key="4">
    <source>
        <dbReference type="EMBL" id="UWQ55188.1"/>
    </source>
</evidence>
<dbReference type="InterPro" id="IPR001279">
    <property type="entry name" value="Metallo-B-lactamas"/>
</dbReference>
<reference evidence="4" key="1">
    <citation type="submission" date="2021-08" db="EMBL/GenBank/DDBJ databases">
        <authorList>
            <person name="Nwanade C."/>
            <person name="Wang M."/>
            <person name="Masoudi A."/>
            <person name="Yu Z."/>
            <person name="Liu J."/>
        </authorList>
    </citation>
    <scope>NUCLEOTIDE SEQUENCE</scope>
    <source>
        <strain evidence="4">S122</strain>
    </source>
</reference>
<dbReference type="Proteomes" id="UP001058713">
    <property type="component" value="Chromosome"/>
</dbReference>
<keyword evidence="1" id="KW-0479">Metal-binding</keyword>
<protein>
    <submittedName>
        <fullName evidence="4">MBL fold metallo-hydrolase</fullName>
    </submittedName>
</protein>
<evidence type="ECO:0000256" key="1">
    <source>
        <dbReference type="ARBA" id="ARBA00022723"/>
    </source>
</evidence>
<dbReference type="AlphaFoldDB" id="A0A9Q9HI80"/>
<proteinExistence type="predicted"/>
<dbReference type="GO" id="GO:0050313">
    <property type="term" value="F:sulfur dioxygenase activity"/>
    <property type="evidence" value="ECO:0007669"/>
    <property type="project" value="InterPro"/>
</dbReference>
<dbReference type="SUPFAM" id="SSF56281">
    <property type="entry name" value="Metallo-hydrolase/oxidoreductase"/>
    <property type="match status" value="1"/>
</dbReference>
<dbReference type="EMBL" id="CP081070">
    <property type="protein sequence ID" value="UWQ55188.1"/>
    <property type="molecule type" value="Genomic_DNA"/>
</dbReference>